<dbReference type="EMBL" id="SOCE01000002">
    <property type="protein sequence ID" value="TDU83264.1"/>
    <property type="molecule type" value="Genomic_DNA"/>
</dbReference>
<dbReference type="InterPro" id="IPR012349">
    <property type="entry name" value="Split_barrel_FMN-bd"/>
</dbReference>
<organism evidence="1 2">
    <name type="scientific">Kribbella voronezhensis</name>
    <dbReference type="NCBI Taxonomy" id="2512212"/>
    <lineage>
        <taxon>Bacteria</taxon>
        <taxon>Bacillati</taxon>
        <taxon>Actinomycetota</taxon>
        <taxon>Actinomycetes</taxon>
        <taxon>Propionibacteriales</taxon>
        <taxon>Kribbellaceae</taxon>
        <taxon>Kribbella</taxon>
    </lineage>
</organism>
<proteinExistence type="predicted"/>
<evidence type="ECO:0000313" key="2">
    <source>
        <dbReference type="Proteomes" id="UP000295151"/>
    </source>
</evidence>
<dbReference type="Proteomes" id="UP000295151">
    <property type="component" value="Unassembled WGS sequence"/>
</dbReference>
<evidence type="ECO:0000313" key="1">
    <source>
        <dbReference type="EMBL" id="TDU83264.1"/>
    </source>
</evidence>
<keyword evidence="2" id="KW-1185">Reference proteome</keyword>
<reference evidence="1 2" key="1">
    <citation type="submission" date="2019-03" db="EMBL/GenBank/DDBJ databases">
        <title>Genomic Encyclopedia of Type Strains, Phase III (KMG-III): the genomes of soil and plant-associated and newly described type strains.</title>
        <authorList>
            <person name="Whitman W."/>
        </authorList>
    </citation>
    <scope>NUCLEOTIDE SEQUENCE [LARGE SCALE GENOMIC DNA]</scope>
    <source>
        <strain evidence="1 2">VKM Ac-2575</strain>
    </source>
</reference>
<dbReference type="Pfam" id="PF04075">
    <property type="entry name" value="F420H2_quin_red"/>
    <property type="match status" value="1"/>
</dbReference>
<dbReference type="RefSeq" id="WP_166678772.1">
    <property type="nucleotide sequence ID" value="NZ_SOCE01000002.1"/>
</dbReference>
<dbReference type="Gene3D" id="2.30.110.10">
    <property type="entry name" value="Electron Transport, Fmn-binding Protein, Chain A"/>
    <property type="match status" value="1"/>
</dbReference>
<dbReference type="GO" id="GO:0016491">
    <property type="term" value="F:oxidoreductase activity"/>
    <property type="evidence" value="ECO:0007669"/>
    <property type="project" value="InterPro"/>
</dbReference>
<name>A0A4R7SVQ7_9ACTN</name>
<gene>
    <name evidence="1" type="ORF">EV138_5726</name>
</gene>
<dbReference type="InterPro" id="IPR004378">
    <property type="entry name" value="F420H2_quin_Rdtase"/>
</dbReference>
<comment type="caution">
    <text evidence="1">The sequence shown here is derived from an EMBL/GenBank/DDBJ whole genome shotgun (WGS) entry which is preliminary data.</text>
</comment>
<dbReference type="NCBIfam" id="TIGR00026">
    <property type="entry name" value="hi_GC_TIGR00026"/>
    <property type="match status" value="1"/>
</dbReference>
<sequence>MTRQMPRWLARSPIPLYRWGFGRLFGSRLMMLEHRGRTTGQRRYVVLEVVDREPESLIIVSGYGPSSQWYRNILATPDVRIWTGATKDVLARATPVPSSETPSLLESYRGRHRRAAKALGRTLDIPELIEDGPLPEDIATRLPLVRIDFGNELKS</sequence>
<dbReference type="AlphaFoldDB" id="A0A4R7SVQ7"/>
<protein>
    <submittedName>
        <fullName evidence="1">Deazaflavin-dependent oxidoreductase (Nitroreductase family)</fullName>
    </submittedName>
</protein>
<accession>A0A4R7SVQ7</accession>